<accession>A0A0D0PEK9</accession>
<dbReference type="InterPro" id="IPR025349">
    <property type="entry name" value="DUF4253"/>
</dbReference>
<dbReference type="PATRIC" id="fig|294.124.peg.742"/>
<gene>
    <name evidence="2" type="ORF">RL74_03630</name>
</gene>
<proteinExistence type="predicted"/>
<protein>
    <recommendedName>
        <fullName evidence="1">DUF4253 domain-containing protein</fullName>
    </recommendedName>
</protein>
<comment type="caution">
    <text evidence="2">The sequence shown here is derived from an EMBL/GenBank/DDBJ whole genome shotgun (WGS) entry which is preliminary data.</text>
</comment>
<evidence type="ECO:0000259" key="1">
    <source>
        <dbReference type="Pfam" id="PF14062"/>
    </source>
</evidence>
<name>A0A0D0PEK9_PSEFL</name>
<dbReference type="EMBL" id="JXNZ01000020">
    <property type="protein sequence ID" value="KIQ60754.1"/>
    <property type="molecule type" value="Genomic_DNA"/>
</dbReference>
<dbReference type="Proteomes" id="UP000032101">
    <property type="component" value="Unassembled WGS sequence"/>
</dbReference>
<dbReference type="Pfam" id="PF14062">
    <property type="entry name" value="DUF4253"/>
    <property type="match status" value="1"/>
</dbReference>
<organism evidence="2 3">
    <name type="scientific">Pseudomonas fluorescens</name>
    <dbReference type="NCBI Taxonomy" id="294"/>
    <lineage>
        <taxon>Bacteria</taxon>
        <taxon>Pseudomonadati</taxon>
        <taxon>Pseudomonadota</taxon>
        <taxon>Gammaproteobacteria</taxon>
        <taxon>Pseudomonadales</taxon>
        <taxon>Pseudomonadaceae</taxon>
        <taxon>Pseudomonas</taxon>
    </lineage>
</organism>
<sequence>MDIQFRGHAMPHNPSAGTCDEYSVSGISSFDDVHGAYQHIAARHPGTKPLLSLDDLHQACYTCGHARDNLGLDSASEQDIAGLPPECFENGEYLGYPTTKAEFAIGYRNFMNLVAATSFQDACAHGLTLDTTALQEWEAYQQDPVSLLDQPLSALVVPVEQSYQALAAFPNGYFTCDLDPAQNFAVARHFALTHGYELIGVGASYLGYLRAEPPAPEEALAVAADFCALYNTRDEDRETVIARVMAAINGRTHLWLRYVE</sequence>
<dbReference type="AlphaFoldDB" id="A0A0D0PEK9"/>
<reference evidence="2 3" key="1">
    <citation type="submission" date="2015-01" db="EMBL/GenBank/DDBJ databases">
        <title>Draft Genome Sequence of the Biocontrol and Plant Growth-Promoting Rhizobacteria (PGPR) Pseudomonas fluorescens UM270.</title>
        <authorList>
            <person name="Hernandez-Salmeron J.E."/>
            <person name="Santoyo G."/>
            <person name="Moreno-Hagelsieb G."/>
            <person name="Hernandez-Leon R."/>
        </authorList>
    </citation>
    <scope>NUCLEOTIDE SEQUENCE [LARGE SCALE GENOMIC DNA]</scope>
    <source>
        <strain evidence="2 3">UM270</strain>
    </source>
</reference>
<evidence type="ECO:0000313" key="3">
    <source>
        <dbReference type="Proteomes" id="UP000032101"/>
    </source>
</evidence>
<feature type="domain" description="DUF4253" evidence="1">
    <location>
        <begin position="155"/>
        <end position="253"/>
    </location>
</feature>
<evidence type="ECO:0000313" key="2">
    <source>
        <dbReference type="EMBL" id="KIQ60754.1"/>
    </source>
</evidence>